<dbReference type="GO" id="GO:0003677">
    <property type="term" value="F:DNA binding"/>
    <property type="evidence" value="ECO:0007669"/>
    <property type="project" value="UniProtKB-KW"/>
</dbReference>
<dbReference type="GO" id="GO:0003700">
    <property type="term" value="F:DNA-binding transcription factor activity"/>
    <property type="evidence" value="ECO:0007669"/>
    <property type="project" value="InterPro"/>
</dbReference>
<dbReference type="InterPro" id="IPR036390">
    <property type="entry name" value="WH_DNA-bd_sf"/>
</dbReference>
<reference evidence="5" key="1">
    <citation type="submission" date="2020-01" db="EMBL/GenBank/DDBJ databases">
        <authorList>
            <person name="Meier V. D."/>
            <person name="Meier V D."/>
        </authorList>
    </citation>
    <scope>NUCLEOTIDE SEQUENCE</scope>
    <source>
        <strain evidence="5">HLG_WM_MAG_09</strain>
    </source>
</reference>
<keyword evidence="3" id="KW-0804">Transcription</keyword>
<dbReference type="InterPro" id="IPR028978">
    <property type="entry name" value="Chorismate_lyase_/UTRA_dom_sf"/>
</dbReference>
<gene>
    <name evidence="5" type="ORF">HELGO_WM67512</name>
</gene>
<sequence length="234" mass="26312">MQKRLPIYLKIKELLLREIGSGQWLRGERLPTEAELAGQLNVAVGTLRKALAALEEDGVLERRQGSGTYVAEGNNGQAIYHFFRLEKMDGQVGIPTAEVIALDLLPQELAAQNMQLAGDSLFWRIRRLRLLDGVAVAVEDVMLPQFRADKLVADDLHESLYLHYRENLGFWIANVVDAVSVDTAPDWGADALGLDKQVACGCVQRQSYDQHGDIAEFSLLWFNTERARYMARWS</sequence>
<evidence type="ECO:0000259" key="4">
    <source>
        <dbReference type="PROSITE" id="PS50949"/>
    </source>
</evidence>
<dbReference type="SMART" id="SM00345">
    <property type="entry name" value="HTH_GNTR"/>
    <property type="match status" value="1"/>
</dbReference>
<dbReference type="SUPFAM" id="SSF46785">
    <property type="entry name" value="Winged helix' DNA-binding domain"/>
    <property type="match status" value="1"/>
</dbReference>
<evidence type="ECO:0000256" key="2">
    <source>
        <dbReference type="ARBA" id="ARBA00023125"/>
    </source>
</evidence>
<dbReference type="CDD" id="cd07377">
    <property type="entry name" value="WHTH_GntR"/>
    <property type="match status" value="1"/>
</dbReference>
<dbReference type="Pfam" id="PF07702">
    <property type="entry name" value="UTRA"/>
    <property type="match status" value="1"/>
</dbReference>
<dbReference type="AlphaFoldDB" id="A0A6S6UMI8"/>
<evidence type="ECO:0000256" key="3">
    <source>
        <dbReference type="ARBA" id="ARBA00023163"/>
    </source>
</evidence>
<dbReference type="GO" id="GO:0045892">
    <property type="term" value="P:negative regulation of DNA-templated transcription"/>
    <property type="evidence" value="ECO:0007669"/>
    <property type="project" value="TreeGrafter"/>
</dbReference>
<keyword evidence="2" id="KW-0238">DNA-binding</keyword>
<dbReference type="InterPro" id="IPR050679">
    <property type="entry name" value="Bact_HTH_transcr_reg"/>
</dbReference>
<dbReference type="Gene3D" id="1.10.10.10">
    <property type="entry name" value="Winged helix-like DNA-binding domain superfamily/Winged helix DNA-binding domain"/>
    <property type="match status" value="1"/>
</dbReference>
<proteinExistence type="predicted"/>
<protein>
    <submittedName>
        <fullName evidence="5">Mannosyl-D-glycerate transport/metabolism system repressor MngR</fullName>
    </submittedName>
</protein>
<dbReference type="SMART" id="SM00866">
    <property type="entry name" value="UTRA"/>
    <property type="match status" value="1"/>
</dbReference>
<organism evidence="5">
    <name type="scientific">uncultured Thiotrichaceae bacterium</name>
    <dbReference type="NCBI Taxonomy" id="298394"/>
    <lineage>
        <taxon>Bacteria</taxon>
        <taxon>Pseudomonadati</taxon>
        <taxon>Pseudomonadota</taxon>
        <taxon>Gammaproteobacteria</taxon>
        <taxon>Thiotrichales</taxon>
        <taxon>Thiotrichaceae</taxon>
        <taxon>environmental samples</taxon>
    </lineage>
</organism>
<feature type="domain" description="HTH gntR-type" evidence="4">
    <location>
        <begin position="5"/>
        <end position="73"/>
    </location>
</feature>
<name>A0A6S6UMI8_9GAMM</name>
<evidence type="ECO:0000256" key="1">
    <source>
        <dbReference type="ARBA" id="ARBA00023015"/>
    </source>
</evidence>
<dbReference type="InterPro" id="IPR036388">
    <property type="entry name" value="WH-like_DNA-bd_sf"/>
</dbReference>
<dbReference type="Gene3D" id="3.40.1410.10">
    <property type="entry name" value="Chorismate lyase-like"/>
    <property type="match status" value="1"/>
</dbReference>
<dbReference type="SUPFAM" id="SSF64288">
    <property type="entry name" value="Chorismate lyase-like"/>
    <property type="match status" value="1"/>
</dbReference>
<dbReference type="InterPro" id="IPR011663">
    <property type="entry name" value="UTRA"/>
</dbReference>
<dbReference type="PANTHER" id="PTHR44846:SF1">
    <property type="entry name" value="MANNOSYL-D-GLYCERATE TRANSPORT_METABOLISM SYSTEM REPRESSOR MNGR-RELATED"/>
    <property type="match status" value="1"/>
</dbReference>
<dbReference type="EMBL" id="CACVAT010000652">
    <property type="protein sequence ID" value="CAA6830922.1"/>
    <property type="molecule type" value="Genomic_DNA"/>
</dbReference>
<dbReference type="Pfam" id="PF00392">
    <property type="entry name" value="GntR"/>
    <property type="match status" value="1"/>
</dbReference>
<dbReference type="PROSITE" id="PS50949">
    <property type="entry name" value="HTH_GNTR"/>
    <property type="match status" value="1"/>
</dbReference>
<dbReference type="InterPro" id="IPR000524">
    <property type="entry name" value="Tscrpt_reg_HTH_GntR"/>
</dbReference>
<dbReference type="PANTHER" id="PTHR44846">
    <property type="entry name" value="MANNOSYL-D-GLYCERATE TRANSPORT/METABOLISM SYSTEM REPRESSOR MNGR-RELATED"/>
    <property type="match status" value="1"/>
</dbReference>
<evidence type="ECO:0000313" key="5">
    <source>
        <dbReference type="EMBL" id="CAA6830922.1"/>
    </source>
</evidence>
<keyword evidence="1" id="KW-0805">Transcription regulation</keyword>
<accession>A0A6S6UMI8</accession>